<accession>A0A1V9FLZ2</accession>
<dbReference type="Pfam" id="PF16250">
    <property type="entry name" value="DUF4907"/>
    <property type="match status" value="1"/>
</dbReference>
<proteinExistence type="predicted"/>
<protein>
    <recommendedName>
        <fullName evidence="4">DUF4907 domain-containing protein</fullName>
    </recommendedName>
</protein>
<dbReference type="EMBL" id="LWBP01000178">
    <property type="protein sequence ID" value="OQP59369.1"/>
    <property type="molecule type" value="Genomic_DNA"/>
</dbReference>
<keyword evidence="3" id="KW-1185">Reference proteome</keyword>
<dbReference type="InterPro" id="IPR032593">
    <property type="entry name" value="DUF4907"/>
</dbReference>
<feature type="region of interest" description="Disordered" evidence="1">
    <location>
        <begin position="89"/>
        <end position="112"/>
    </location>
</feature>
<evidence type="ECO:0008006" key="4">
    <source>
        <dbReference type="Google" id="ProtNLM"/>
    </source>
</evidence>
<sequence length="112" mass="12142">MTISKKHTLVLLAALMIAAGSTFFLLVIKPAPKEGIYYNVFKTEHGWGYDVLVNENIVIHQPFEPGKPGNNGFRTKAAASADAQNVIEKIKSTANPVNGQKEEQRPAGPPAQ</sequence>
<reference evidence="3" key="1">
    <citation type="submission" date="2016-04" db="EMBL/GenBank/DDBJ databases">
        <authorList>
            <person name="Chen L."/>
            <person name="Zhuang W."/>
            <person name="Wang G."/>
        </authorList>
    </citation>
    <scope>NUCLEOTIDE SEQUENCE [LARGE SCALE GENOMIC DNA]</scope>
    <source>
        <strain evidence="3">208</strain>
    </source>
</reference>
<dbReference type="Proteomes" id="UP000192276">
    <property type="component" value="Unassembled WGS sequence"/>
</dbReference>
<evidence type="ECO:0000256" key="1">
    <source>
        <dbReference type="SAM" id="MobiDB-lite"/>
    </source>
</evidence>
<gene>
    <name evidence="2" type="ORF">A4R26_21365</name>
</gene>
<evidence type="ECO:0000313" key="2">
    <source>
        <dbReference type="EMBL" id="OQP59369.1"/>
    </source>
</evidence>
<dbReference type="AlphaFoldDB" id="A0A1V9FLZ2"/>
<organism evidence="2 3">
    <name type="scientific">Niastella populi</name>
    <dbReference type="NCBI Taxonomy" id="550983"/>
    <lineage>
        <taxon>Bacteria</taxon>
        <taxon>Pseudomonadati</taxon>
        <taxon>Bacteroidota</taxon>
        <taxon>Chitinophagia</taxon>
        <taxon>Chitinophagales</taxon>
        <taxon>Chitinophagaceae</taxon>
        <taxon>Niastella</taxon>
    </lineage>
</organism>
<dbReference type="STRING" id="550983.A4R26_21365"/>
<dbReference type="RefSeq" id="WP_165760282.1">
    <property type="nucleotide sequence ID" value="NZ_LWBP01000178.1"/>
</dbReference>
<comment type="caution">
    <text evidence="2">The sequence shown here is derived from an EMBL/GenBank/DDBJ whole genome shotgun (WGS) entry which is preliminary data.</text>
</comment>
<evidence type="ECO:0000313" key="3">
    <source>
        <dbReference type="Proteomes" id="UP000192276"/>
    </source>
</evidence>
<name>A0A1V9FLZ2_9BACT</name>